<evidence type="ECO:0000256" key="1">
    <source>
        <dbReference type="SAM" id="MobiDB-lite"/>
    </source>
</evidence>
<dbReference type="AlphaFoldDB" id="A0A072PLG9"/>
<dbReference type="RefSeq" id="XP_013258945.1">
    <property type="nucleotide sequence ID" value="XM_013403491.1"/>
</dbReference>
<feature type="compositionally biased region" description="Basic and acidic residues" evidence="1">
    <location>
        <begin position="287"/>
        <end position="309"/>
    </location>
</feature>
<feature type="compositionally biased region" description="Polar residues" evidence="1">
    <location>
        <begin position="452"/>
        <end position="472"/>
    </location>
</feature>
<feature type="compositionally biased region" description="Polar residues" evidence="1">
    <location>
        <begin position="49"/>
        <end position="58"/>
    </location>
</feature>
<feature type="compositionally biased region" description="Basic and acidic residues" evidence="1">
    <location>
        <begin position="375"/>
        <end position="397"/>
    </location>
</feature>
<organism evidence="2 3">
    <name type="scientific">Exophiala aquamarina CBS 119918</name>
    <dbReference type="NCBI Taxonomy" id="1182545"/>
    <lineage>
        <taxon>Eukaryota</taxon>
        <taxon>Fungi</taxon>
        <taxon>Dikarya</taxon>
        <taxon>Ascomycota</taxon>
        <taxon>Pezizomycotina</taxon>
        <taxon>Eurotiomycetes</taxon>
        <taxon>Chaetothyriomycetidae</taxon>
        <taxon>Chaetothyriales</taxon>
        <taxon>Herpotrichiellaceae</taxon>
        <taxon>Exophiala</taxon>
    </lineage>
</organism>
<feature type="region of interest" description="Disordered" evidence="1">
    <location>
        <begin position="262"/>
        <end position="309"/>
    </location>
</feature>
<feature type="compositionally biased region" description="Basic and acidic residues" evidence="1">
    <location>
        <begin position="61"/>
        <end position="72"/>
    </location>
</feature>
<dbReference type="GeneID" id="25282849"/>
<dbReference type="EMBL" id="AMGV01000006">
    <property type="protein sequence ID" value="KEF56355.1"/>
    <property type="molecule type" value="Genomic_DNA"/>
</dbReference>
<feature type="region of interest" description="Disordered" evidence="1">
    <location>
        <begin position="44"/>
        <end position="86"/>
    </location>
</feature>
<sequence length="472" mass="52437">MPNLPSIQEMLNGALPDPIYATQKSQEDTNTMAITMSRVPSVDHLYLNPPQTTISTAHAPSEGRDSPSDKSDTSSQTNLLGPAPSPGYMASVSPVWRCVEQSDTSPRKPLQHHLYSSRYPGTNPSSAGSSPTLGNLDLEDMLQSVRSQSDRTLDLGLSTVRHSVSEALSGTLRPAHAQGWYQPSPDGNKFCKKLEDRIHGMNMNELVASFFKRDANRATYGDRVVIPRRPHDKKQKCEGPRFESKLGLGVRGEKKPHAVLEQERRERHREFQNQSCSRSPDIAAECGGEHADESKEARTQRAKGPGKDEQLCTAIYSQELSGRVVQSEHDGRKRAEKVAWMLLELLEVVLLRQKHEDTWSPGRSRRCSTHSSRLGLERAGQKRTLDKVNHDEIRSHEGPANTSESNSDFDRSQSAASSPWNRYRTHYHFHGPSSTLQSLPPSPAPSIEEVEGSSSSDQASRNGYSVPTQNYQ</sequence>
<feature type="compositionally biased region" description="Basic and acidic residues" evidence="1">
    <location>
        <begin position="262"/>
        <end position="271"/>
    </location>
</feature>
<feature type="compositionally biased region" description="Polar residues" evidence="1">
    <location>
        <begin position="400"/>
        <end position="420"/>
    </location>
</feature>
<dbReference type="OrthoDB" id="4161012at2759"/>
<proteinExistence type="predicted"/>
<gene>
    <name evidence="2" type="ORF">A1O9_07936</name>
</gene>
<feature type="region of interest" description="Disordered" evidence="1">
    <location>
        <begin position="357"/>
        <end position="472"/>
    </location>
</feature>
<reference evidence="2 3" key="1">
    <citation type="submission" date="2013-03" db="EMBL/GenBank/DDBJ databases">
        <title>The Genome Sequence of Exophiala aquamarina CBS 119918.</title>
        <authorList>
            <consortium name="The Broad Institute Genomics Platform"/>
            <person name="Cuomo C."/>
            <person name="de Hoog S."/>
            <person name="Gorbushina A."/>
            <person name="Walker B."/>
            <person name="Young S.K."/>
            <person name="Zeng Q."/>
            <person name="Gargeya S."/>
            <person name="Fitzgerald M."/>
            <person name="Haas B."/>
            <person name="Abouelleil A."/>
            <person name="Allen A.W."/>
            <person name="Alvarado L."/>
            <person name="Arachchi H.M."/>
            <person name="Berlin A.M."/>
            <person name="Chapman S.B."/>
            <person name="Gainer-Dewar J."/>
            <person name="Goldberg J."/>
            <person name="Griggs A."/>
            <person name="Gujja S."/>
            <person name="Hansen M."/>
            <person name="Howarth C."/>
            <person name="Imamovic A."/>
            <person name="Ireland A."/>
            <person name="Larimer J."/>
            <person name="McCowan C."/>
            <person name="Murphy C."/>
            <person name="Pearson M."/>
            <person name="Poon T.W."/>
            <person name="Priest M."/>
            <person name="Roberts A."/>
            <person name="Saif S."/>
            <person name="Shea T."/>
            <person name="Sisk P."/>
            <person name="Sykes S."/>
            <person name="Wortman J."/>
            <person name="Nusbaum C."/>
            <person name="Birren B."/>
        </authorList>
    </citation>
    <scope>NUCLEOTIDE SEQUENCE [LARGE SCALE GENOMIC DNA]</scope>
    <source>
        <strain evidence="2 3">CBS 119918</strain>
    </source>
</reference>
<feature type="compositionally biased region" description="Polar residues" evidence="1">
    <location>
        <begin position="119"/>
        <end position="133"/>
    </location>
</feature>
<protein>
    <submittedName>
        <fullName evidence="2">Uncharacterized protein</fullName>
    </submittedName>
</protein>
<keyword evidence="3" id="KW-1185">Reference proteome</keyword>
<evidence type="ECO:0000313" key="3">
    <source>
        <dbReference type="Proteomes" id="UP000027920"/>
    </source>
</evidence>
<comment type="caution">
    <text evidence="2">The sequence shown here is derived from an EMBL/GenBank/DDBJ whole genome shotgun (WGS) entry which is preliminary data.</text>
</comment>
<dbReference type="VEuPathDB" id="FungiDB:A1O9_07936"/>
<evidence type="ECO:0000313" key="2">
    <source>
        <dbReference type="EMBL" id="KEF56355.1"/>
    </source>
</evidence>
<dbReference type="Proteomes" id="UP000027920">
    <property type="component" value="Unassembled WGS sequence"/>
</dbReference>
<name>A0A072PLG9_9EURO</name>
<dbReference type="HOGENOM" id="CLU_046005_0_0_1"/>
<feature type="region of interest" description="Disordered" evidence="1">
    <location>
        <begin position="100"/>
        <end position="135"/>
    </location>
</feature>
<accession>A0A072PLG9</accession>